<dbReference type="InterPro" id="IPR049730">
    <property type="entry name" value="SNF2/RAD54-like_C"/>
</dbReference>
<dbReference type="GO" id="GO:0006281">
    <property type="term" value="P:DNA repair"/>
    <property type="evidence" value="ECO:0007669"/>
    <property type="project" value="TreeGrafter"/>
</dbReference>
<protein>
    <submittedName>
        <fullName evidence="6">Helicase C-terminal domain-containing protein</fullName>
    </submittedName>
</protein>
<proteinExistence type="predicted"/>
<reference evidence="5" key="1">
    <citation type="submission" date="2009-11" db="EMBL/GenBank/DDBJ databases">
        <authorList>
            <consortium name="The Broad Institute Genome Sequencing Platform"/>
            <person name="Ward D."/>
            <person name="Feldgarden M."/>
            <person name="Earl A."/>
            <person name="Young S.K."/>
            <person name="Zeng Q."/>
            <person name="Koehrsen M."/>
            <person name="Alvarado L."/>
            <person name="Berlin A."/>
            <person name="Bochicchio J."/>
            <person name="Borenstein D."/>
            <person name="Chapman S.B."/>
            <person name="Chen Z."/>
            <person name="Engels R."/>
            <person name="Freedman E."/>
            <person name="Gellesch M."/>
            <person name="Goldberg J."/>
            <person name="Griggs A."/>
            <person name="Gujja S."/>
            <person name="Heilman E."/>
            <person name="Heiman D."/>
            <person name="Hepburn T."/>
            <person name="Howarth C."/>
            <person name="Jen D."/>
            <person name="Larson L."/>
            <person name="Lewis B."/>
            <person name="Mehta T."/>
            <person name="Park D."/>
            <person name="Pearson M."/>
            <person name="Roberts A."/>
            <person name="Saif S."/>
            <person name="Shea T."/>
            <person name="Shenoy N."/>
            <person name="Sisk P."/>
            <person name="Stolte C."/>
            <person name="Sykes S."/>
            <person name="Thomson T."/>
            <person name="Walk T."/>
            <person name="White J."/>
            <person name="Yandava C."/>
            <person name="Izard J."/>
            <person name="Baranova O.V."/>
            <person name="Blanton J.M."/>
            <person name="Tanner A.C."/>
            <person name="Dewhirst F.E."/>
            <person name="Haas B."/>
            <person name="Nusbaum C."/>
            <person name="Birren B."/>
        </authorList>
    </citation>
    <scope>NUCLEOTIDE SEQUENCE [LARGE SCALE GENOMIC DNA]</scope>
    <source>
        <strain evidence="5">1-1 BBBD Race 1</strain>
    </source>
</reference>
<organism evidence="5">
    <name type="scientific">Puccinia triticina (isolate 1-1 / race 1 (BBBD))</name>
    <name type="common">Brown leaf rust fungus</name>
    <dbReference type="NCBI Taxonomy" id="630390"/>
    <lineage>
        <taxon>Eukaryota</taxon>
        <taxon>Fungi</taxon>
        <taxon>Dikarya</taxon>
        <taxon>Basidiomycota</taxon>
        <taxon>Pucciniomycotina</taxon>
        <taxon>Pucciniomycetes</taxon>
        <taxon>Pucciniales</taxon>
        <taxon>Pucciniaceae</taxon>
        <taxon>Puccinia</taxon>
    </lineage>
</organism>
<reference evidence="6 7" key="3">
    <citation type="journal article" date="2017" name="G3 (Bethesda)">
        <title>Comparative analysis highlights variable genome content of wheat rusts and divergence of the mating loci.</title>
        <authorList>
            <person name="Cuomo C.A."/>
            <person name="Bakkeren G."/>
            <person name="Khalil H.B."/>
            <person name="Panwar V."/>
            <person name="Joly D."/>
            <person name="Linning R."/>
            <person name="Sakthikumar S."/>
            <person name="Song X."/>
            <person name="Adiconis X."/>
            <person name="Fan L."/>
            <person name="Goldberg J.M."/>
            <person name="Levin J.Z."/>
            <person name="Young S."/>
            <person name="Zeng Q."/>
            <person name="Anikster Y."/>
            <person name="Bruce M."/>
            <person name="Wang M."/>
            <person name="Yin C."/>
            <person name="McCallum B."/>
            <person name="Szabo L.J."/>
            <person name="Hulbert S."/>
            <person name="Chen X."/>
            <person name="Fellers J.P."/>
        </authorList>
    </citation>
    <scope>NUCLEOTIDE SEQUENCE</scope>
    <source>
        <strain evidence="6">isolate 1-1 / race 1 (BBBD)</strain>
        <strain evidence="7">Isolate 1-1 / race 1 (BBBD)</strain>
    </source>
</reference>
<gene>
    <name evidence="5" type="ORF">PTTG_30281</name>
</gene>
<dbReference type="InterPro" id="IPR001650">
    <property type="entry name" value="Helicase_C-like"/>
</dbReference>
<evidence type="ECO:0000256" key="1">
    <source>
        <dbReference type="ARBA" id="ARBA00022741"/>
    </source>
</evidence>
<dbReference type="OrthoDB" id="448448at2759"/>
<keyword evidence="2" id="KW-0378">Hydrolase</keyword>
<reference evidence="6" key="4">
    <citation type="submission" date="2025-05" db="UniProtKB">
        <authorList>
            <consortium name="EnsemblFungi"/>
        </authorList>
    </citation>
    <scope>IDENTIFICATION</scope>
    <source>
        <strain evidence="6">isolate 1-1 / race 1 (BBBD)</strain>
    </source>
</reference>
<dbReference type="GO" id="GO:0016787">
    <property type="term" value="F:hydrolase activity"/>
    <property type="evidence" value="ECO:0007669"/>
    <property type="project" value="UniProtKB-KW"/>
</dbReference>
<dbReference type="Gene3D" id="3.40.50.300">
    <property type="entry name" value="P-loop containing nucleotide triphosphate hydrolases"/>
    <property type="match status" value="1"/>
</dbReference>
<accession>A0A180FZD6</accession>
<sequence>MLRQFCNHPLFERSELLVQPTWRWEDSGKILHLISSLENFLSGVRGIKRPKAVVFSSFVGYLEIIGRALEDNQMVFTRLKGDLTASKRDDNLRRFRADNDCNVLLGSLQAAGVGIDLQCAQNVYLMLEPSK</sequence>
<dbReference type="VEuPathDB" id="FungiDB:PTTG_30281"/>
<reference evidence="5" key="2">
    <citation type="submission" date="2016-05" db="EMBL/GenBank/DDBJ databases">
        <title>Comparative analysis highlights variable genome content of wheat rusts and divergence of the mating loci.</title>
        <authorList>
            <person name="Cuomo C.A."/>
            <person name="Bakkeren G."/>
            <person name="Szabo L."/>
            <person name="Khalil H."/>
            <person name="Joly D."/>
            <person name="Goldberg J."/>
            <person name="Young S."/>
            <person name="Zeng Q."/>
            <person name="Fellers J."/>
        </authorList>
    </citation>
    <scope>NUCLEOTIDE SEQUENCE [LARGE SCALE GENOMIC DNA]</scope>
    <source>
        <strain evidence="5">1-1 BBBD Race 1</strain>
    </source>
</reference>
<dbReference type="GO" id="GO:0005634">
    <property type="term" value="C:nucleus"/>
    <property type="evidence" value="ECO:0007669"/>
    <property type="project" value="TreeGrafter"/>
</dbReference>
<dbReference type="Pfam" id="PF00271">
    <property type="entry name" value="Helicase_C"/>
    <property type="match status" value="1"/>
</dbReference>
<evidence type="ECO:0000256" key="3">
    <source>
        <dbReference type="ARBA" id="ARBA00022840"/>
    </source>
</evidence>
<dbReference type="GO" id="GO:0008094">
    <property type="term" value="F:ATP-dependent activity, acting on DNA"/>
    <property type="evidence" value="ECO:0007669"/>
    <property type="project" value="TreeGrafter"/>
</dbReference>
<evidence type="ECO:0000313" key="5">
    <source>
        <dbReference type="EMBL" id="OAV85771.1"/>
    </source>
</evidence>
<dbReference type="STRING" id="630390.A0A180FZD6"/>
<keyword evidence="7" id="KW-1185">Reference proteome</keyword>
<evidence type="ECO:0000256" key="2">
    <source>
        <dbReference type="ARBA" id="ARBA00022801"/>
    </source>
</evidence>
<dbReference type="Proteomes" id="UP000005240">
    <property type="component" value="Unassembled WGS sequence"/>
</dbReference>
<dbReference type="SUPFAM" id="SSF52540">
    <property type="entry name" value="P-loop containing nucleoside triphosphate hydrolases"/>
    <property type="match status" value="1"/>
</dbReference>
<dbReference type="EMBL" id="ADAS02002712">
    <property type="protein sequence ID" value="OAV85771.1"/>
    <property type="molecule type" value="Genomic_DNA"/>
</dbReference>
<dbReference type="EnsemblFungi" id="PTTG_30281-t43_1">
    <property type="protein sequence ID" value="PTTG_30281-t43_1-p1"/>
    <property type="gene ID" value="PTTG_30281"/>
</dbReference>
<evidence type="ECO:0000313" key="6">
    <source>
        <dbReference type="EnsemblFungi" id="PTTG_30281-t43_1-p1"/>
    </source>
</evidence>
<dbReference type="InterPro" id="IPR027417">
    <property type="entry name" value="P-loop_NTPase"/>
</dbReference>
<dbReference type="InterPro" id="IPR050628">
    <property type="entry name" value="SNF2_RAD54_helicase_TF"/>
</dbReference>
<dbReference type="CDD" id="cd18793">
    <property type="entry name" value="SF2_C_SNF"/>
    <property type="match status" value="1"/>
</dbReference>
<dbReference type="PANTHER" id="PTHR45626">
    <property type="entry name" value="TRANSCRIPTION TERMINATION FACTOR 2-RELATED"/>
    <property type="match status" value="1"/>
</dbReference>
<evidence type="ECO:0000313" key="7">
    <source>
        <dbReference type="Proteomes" id="UP000005240"/>
    </source>
</evidence>
<name>A0A180FZD6_PUCT1</name>
<dbReference type="PANTHER" id="PTHR45626:SF22">
    <property type="entry name" value="DNA REPAIR PROTEIN RAD5"/>
    <property type="match status" value="1"/>
</dbReference>
<dbReference type="AlphaFoldDB" id="A0A180FZD6"/>
<feature type="domain" description="Helicase C-terminal" evidence="4">
    <location>
        <begin position="45"/>
        <end position="125"/>
    </location>
</feature>
<evidence type="ECO:0000259" key="4">
    <source>
        <dbReference type="Pfam" id="PF00271"/>
    </source>
</evidence>
<keyword evidence="3" id="KW-0067">ATP-binding</keyword>
<keyword evidence="1" id="KW-0547">Nucleotide-binding</keyword>
<dbReference type="GO" id="GO:0005524">
    <property type="term" value="F:ATP binding"/>
    <property type="evidence" value="ECO:0007669"/>
    <property type="project" value="UniProtKB-KW"/>
</dbReference>